<dbReference type="InterPro" id="IPR023534">
    <property type="entry name" value="Rof/RNase_P-like"/>
</dbReference>
<dbReference type="PANTHER" id="PTHR13348">
    <property type="entry name" value="RIBONUCLEASE P SUBUNIT P29"/>
    <property type="match status" value="1"/>
</dbReference>
<name>A0A426YHJ3_ENSVE</name>
<dbReference type="Gene3D" id="2.30.30.210">
    <property type="entry name" value="Ribonuclease P/MRP, subunit p29"/>
    <property type="match status" value="1"/>
</dbReference>
<evidence type="ECO:0000256" key="1">
    <source>
        <dbReference type="SAM" id="MobiDB-lite"/>
    </source>
</evidence>
<organism evidence="2 3">
    <name type="scientific">Ensete ventricosum</name>
    <name type="common">Abyssinian banana</name>
    <name type="synonym">Musa ensete</name>
    <dbReference type="NCBI Taxonomy" id="4639"/>
    <lineage>
        <taxon>Eukaryota</taxon>
        <taxon>Viridiplantae</taxon>
        <taxon>Streptophyta</taxon>
        <taxon>Embryophyta</taxon>
        <taxon>Tracheophyta</taxon>
        <taxon>Spermatophyta</taxon>
        <taxon>Magnoliopsida</taxon>
        <taxon>Liliopsida</taxon>
        <taxon>Zingiberales</taxon>
        <taxon>Musaceae</taxon>
        <taxon>Ensete</taxon>
    </lineage>
</organism>
<dbReference type="EMBL" id="AMZH03012371">
    <property type="protein sequence ID" value="RRT51146.1"/>
    <property type="molecule type" value="Genomic_DNA"/>
</dbReference>
<dbReference type="InterPro" id="IPR016848">
    <property type="entry name" value="RNase_P/MRP_Rpp29-subunit"/>
</dbReference>
<evidence type="ECO:0000313" key="2">
    <source>
        <dbReference type="EMBL" id="RRT51146.1"/>
    </source>
</evidence>
<dbReference type="GO" id="GO:0006364">
    <property type="term" value="P:rRNA processing"/>
    <property type="evidence" value="ECO:0007669"/>
    <property type="project" value="TreeGrafter"/>
</dbReference>
<dbReference type="GO" id="GO:0033204">
    <property type="term" value="F:ribonuclease P RNA binding"/>
    <property type="evidence" value="ECO:0007669"/>
    <property type="project" value="InterPro"/>
</dbReference>
<reference evidence="2 3" key="1">
    <citation type="journal article" date="2014" name="Agronomy (Basel)">
        <title>A Draft Genome Sequence for Ensete ventricosum, the Drought-Tolerant Tree Against Hunger.</title>
        <authorList>
            <person name="Harrison J."/>
            <person name="Moore K.A."/>
            <person name="Paszkiewicz K."/>
            <person name="Jones T."/>
            <person name="Grant M."/>
            <person name="Ambacheew D."/>
            <person name="Muzemil S."/>
            <person name="Studholme D.J."/>
        </authorList>
    </citation>
    <scope>NUCLEOTIDE SEQUENCE [LARGE SCALE GENOMIC DNA]</scope>
</reference>
<dbReference type="GO" id="GO:0030677">
    <property type="term" value="C:ribonuclease P complex"/>
    <property type="evidence" value="ECO:0007669"/>
    <property type="project" value="InterPro"/>
</dbReference>
<proteinExistence type="predicted"/>
<dbReference type="AlphaFoldDB" id="A0A426YHJ3"/>
<comment type="caution">
    <text evidence="2">The sequence shown here is derived from an EMBL/GenBank/DDBJ whole genome shotgun (WGS) entry which is preliminary data.</text>
</comment>
<feature type="compositionally biased region" description="Basic residues" evidence="1">
    <location>
        <begin position="62"/>
        <end position="79"/>
    </location>
</feature>
<dbReference type="PANTHER" id="PTHR13348:SF0">
    <property type="entry name" value="RIBONUCLEASE P PROTEIN SUBUNIT P29"/>
    <property type="match status" value="1"/>
</dbReference>
<dbReference type="GO" id="GO:0001682">
    <property type="term" value="P:tRNA 5'-leader removal"/>
    <property type="evidence" value="ECO:0007669"/>
    <property type="project" value="InterPro"/>
</dbReference>
<dbReference type="InterPro" id="IPR036980">
    <property type="entry name" value="RNase_P/MRP_Rpp29_sf"/>
</dbReference>
<sequence length="163" mass="18723">MKVPSTRDTVSKVIDDIVQKGGEGSKYTKRGKSLRIDNWILLDNFVPNDDSLMDARLKALRSHSKRSRKHMSRRQHRKCGSFNLPNEYHKKKQLTECLLMADLHGAHLLGLQNVLNCVFFGSTVVPKMGSVFIFQADCWKITLHGDKLSKRPLNRKNTHRLAR</sequence>
<protein>
    <submittedName>
        <fullName evidence="2">Uncharacterized protein</fullName>
    </submittedName>
</protein>
<evidence type="ECO:0000313" key="3">
    <source>
        <dbReference type="Proteomes" id="UP000287651"/>
    </source>
</evidence>
<dbReference type="Proteomes" id="UP000287651">
    <property type="component" value="Unassembled WGS sequence"/>
</dbReference>
<dbReference type="GO" id="GO:0000172">
    <property type="term" value="C:ribonuclease MRP complex"/>
    <property type="evidence" value="ECO:0007669"/>
    <property type="project" value="InterPro"/>
</dbReference>
<accession>A0A426YHJ3</accession>
<dbReference type="SUPFAM" id="SSF101744">
    <property type="entry name" value="Rof/RNase P subunit-like"/>
    <property type="match status" value="1"/>
</dbReference>
<feature type="region of interest" description="Disordered" evidence="1">
    <location>
        <begin position="62"/>
        <end position="82"/>
    </location>
</feature>
<gene>
    <name evidence="2" type="ORF">B296_00028946</name>
</gene>